<reference evidence="4" key="1">
    <citation type="journal article" date="2014" name="Int. J. Syst. Evol. Microbiol.">
        <title>Complete genome sequence of Corynebacterium casei LMG S-19264T (=DSM 44701T), isolated from a smear-ripened cheese.</title>
        <authorList>
            <consortium name="US DOE Joint Genome Institute (JGI-PGF)"/>
            <person name="Walter F."/>
            <person name="Albersmeier A."/>
            <person name="Kalinowski J."/>
            <person name="Ruckert C."/>
        </authorList>
    </citation>
    <scope>NUCLEOTIDE SEQUENCE</scope>
    <source>
        <strain evidence="4">CGMCC 1.10749</strain>
    </source>
</reference>
<evidence type="ECO:0000313" key="5">
    <source>
        <dbReference type="Proteomes" id="UP000628079"/>
    </source>
</evidence>
<dbReference type="PROSITE" id="PS51186">
    <property type="entry name" value="GNAT"/>
    <property type="match status" value="1"/>
</dbReference>
<dbReference type="InterPro" id="IPR000182">
    <property type="entry name" value="GNAT_dom"/>
</dbReference>
<dbReference type="Gene3D" id="3.40.630.30">
    <property type="match status" value="1"/>
</dbReference>
<reference evidence="4" key="2">
    <citation type="submission" date="2020-09" db="EMBL/GenBank/DDBJ databases">
        <authorList>
            <person name="Sun Q."/>
            <person name="Zhou Y."/>
        </authorList>
    </citation>
    <scope>NUCLEOTIDE SEQUENCE</scope>
    <source>
        <strain evidence="4">CGMCC 1.10749</strain>
    </source>
</reference>
<keyword evidence="2" id="KW-0012">Acyltransferase</keyword>
<dbReference type="GO" id="GO:0016747">
    <property type="term" value="F:acyltransferase activity, transferring groups other than amino-acyl groups"/>
    <property type="evidence" value="ECO:0007669"/>
    <property type="project" value="InterPro"/>
</dbReference>
<dbReference type="RefSeq" id="WP_229708378.1">
    <property type="nucleotide sequence ID" value="NZ_BMEA01000001.1"/>
</dbReference>
<dbReference type="AlphaFoldDB" id="A0A8H9KS84"/>
<organism evidence="4 5">
    <name type="scientific">Knoellia flava</name>
    <dbReference type="NCBI Taxonomy" id="913969"/>
    <lineage>
        <taxon>Bacteria</taxon>
        <taxon>Bacillati</taxon>
        <taxon>Actinomycetota</taxon>
        <taxon>Actinomycetes</taxon>
        <taxon>Micrococcales</taxon>
        <taxon>Intrasporangiaceae</taxon>
        <taxon>Knoellia</taxon>
    </lineage>
</organism>
<gene>
    <name evidence="4" type="ORF">GCM10011314_14460</name>
</gene>
<dbReference type="Pfam" id="PF00583">
    <property type="entry name" value="Acetyltransf_1"/>
    <property type="match status" value="1"/>
</dbReference>
<evidence type="ECO:0000259" key="3">
    <source>
        <dbReference type="PROSITE" id="PS51186"/>
    </source>
</evidence>
<feature type="domain" description="N-acetyltransferase" evidence="3">
    <location>
        <begin position="13"/>
        <end position="162"/>
    </location>
</feature>
<sequence length="170" mass="18817">METQGRELVLDEVAFTDARVQRLVAEVQAHYVAIYGGPDESPVDPLQFSAPRGLFVLGVVGDEPVAMGGWRWRRELDDRFEGHRVAEVKRMYVATSARGRGFARRVLARLESTAGAAGVQRLVLETGTMQPDAIALYESSGYERVVPFGHYATSPYVRCFGKRVGRAELS</sequence>
<comment type="caution">
    <text evidence="4">The sequence shown here is derived from an EMBL/GenBank/DDBJ whole genome shotgun (WGS) entry which is preliminary data.</text>
</comment>
<dbReference type="Proteomes" id="UP000628079">
    <property type="component" value="Unassembled WGS sequence"/>
</dbReference>
<protein>
    <submittedName>
        <fullName evidence="4">N-acetyltransferase</fullName>
    </submittedName>
</protein>
<evidence type="ECO:0000313" key="4">
    <source>
        <dbReference type="EMBL" id="GGB75999.1"/>
    </source>
</evidence>
<evidence type="ECO:0000256" key="1">
    <source>
        <dbReference type="ARBA" id="ARBA00022679"/>
    </source>
</evidence>
<dbReference type="InterPro" id="IPR050832">
    <property type="entry name" value="Bact_Acetyltransf"/>
</dbReference>
<dbReference type="InterPro" id="IPR016181">
    <property type="entry name" value="Acyl_CoA_acyltransferase"/>
</dbReference>
<dbReference type="CDD" id="cd04301">
    <property type="entry name" value="NAT_SF"/>
    <property type="match status" value="1"/>
</dbReference>
<evidence type="ECO:0000256" key="2">
    <source>
        <dbReference type="ARBA" id="ARBA00023315"/>
    </source>
</evidence>
<proteinExistence type="predicted"/>
<keyword evidence="1 4" id="KW-0808">Transferase</keyword>
<name>A0A8H9KS84_9MICO</name>
<dbReference type="EMBL" id="BMEA01000001">
    <property type="protein sequence ID" value="GGB75999.1"/>
    <property type="molecule type" value="Genomic_DNA"/>
</dbReference>
<dbReference type="SUPFAM" id="SSF55729">
    <property type="entry name" value="Acyl-CoA N-acyltransferases (Nat)"/>
    <property type="match status" value="1"/>
</dbReference>
<dbReference type="PANTHER" id="PTHR43877:SF2">
    <property type="entry name" value="AMINOALKYLPHOSPHONATE N-ACETYLTRANSFERASE-RELATED"/>
    <property type="match status" value="1"/>
</dbReference>
<dbReference type="PANTHER" id="PTHR43877">
    <property type="entry name" value="AMINOALKYLPHOSPHONATE N-ACETYLTRANSFERASE-RELATED-RELATED"/>
    <property type="match status" value="1"/>
</dbReference>
<accession>A0A8H9KS84</accession>